<dbReference type="RefSeq" id="WP_338194289.1">
    <property type="nucleotide sequence ID" value="NZ_AP027268.1"/>
</dbReference>
<keyword evidence="4" id="KW-1185">Reference proteome</keyword>
<name>A0AA48HL22_9FLAO</name>
<sequence length="197" mass="21958">MKKAVVCILLWNLAISINAQDDNNRTAIIYLSRTKNTEAVAKLIQAKVGGDLIQLELQKPYPENYTAIVAQVAKENETGHLPPLKTAVEVAQYDTLFIGFPTWGMQLPPPIKSFLKSHDLKHKVIVPFNTHAGYGVGSGFNQIKELCPNSLVLEGFSVKGGVERDGIFLAIKEEKEQEVEQLLAKWLAKLKTNQYEK</sequence>
<evidence type="ECO:0000256" key="1">
    <source>
        <dbReference type="SAM" id="SignalP"/>
    </source>
</evidence>
<dbReference type="PANTHER" id="PTHR39201">
    <property type="entry name" value="EXPORTED PROTEIN-RELATED"/>
    <property type="match status" value="1"/>
</dbReference>
<feature type="signal peptide" evidence="1">
    <location>
        <begin position="1"/>
        <end position="19"/>
    </location>
</feature>
<feature type="domain" description="Flavodoxin-like" evidence="2">
    <location>
        <begin position="26"/>
        <end position="191"/>
    </location>
</feature>
<reference evidence="3 4" key="1">
    <citation type="submission" date="2023-01" db="EMBL/GenBank/DDBJ databases">
        <title>Complete genome sequence of Muricauda aquimarina strain IFOP_LL357.</title>
        <authorList>
            <person name="Gajardo G."/>
            <person name="Ueki S."/>
            <person name="Maruyama F."/>
        </authorList>
    </citation>
    <scope>NUCLEOTIDE SEQUENCE [LARGE SCALE GENOMIC DNA]</scope>
    <source>
        <strain evidence="3 4">IFOP_LL357</strain>
    </source>
</reference>
<dbReference type="SUPFAM" id="SSF52218">
    <property type="entry name" value="Flavoproteins"/>
    <property type="match status" value="1"/>
</dbReference>
<accession>A0AA48HL22</accession>
<dbReference type="AlphaFoldDB" id="A0AA48HL22"/>
<evidence type="ECO:0000259" key="2">
    <source>
        <dbReference type="PROSITE" id="PS50902"/>
    </source>
</evidence>
<proteinExistence type="predicted"/>
<protein>
    <recommendedName>
        <fullName evidence="2">Flavodoxin-like domain-containing protein</fullName>
    </recommendedName>
</protein>
<dbReference type="InterPro" id="IPR008254">
    <property type="entry name" value="Flavodoxin/NO_synth"/>
</dbReference>
<dbReference type="Proteomes" id="UP001330184">
    <property type="component" value="Chromosome"/>
</dbReference>
<dbReference type="Pfam" id="PF12682">
    <property type="entry name" value="Flavodoxin_4"/>
    <property type="match status" value="1"/>
</dbReference>
<dbReference type="GO" id="GO:0010181">
    <property type="term" value="F:FMN binding"/>
    <property type="evidence" value="ECO:0007669"/>
    <property type="project" value="InterPro"/>
</dbReference>
<gene>
    <name evidence="3" type="ORF">MACH07_24620</name>
</gene>
<organism evidence="3 4">
    <name type="scientific">Flagellimonas marinaquae</name>
    <dbReference type="NCBI Taxonomy" id="254955"/>
    <lineage>
        <taxon>Bacteria</taxon>
        <taxon>Pseudomonadati</taxon>
        <taxon>Bacteroidota</taxon>
        <taxon>Flavobacteriia</taxon>
        <taxon>Flavobacteriales</taxon>
        <taxon>Flavobacteriaceae</taxon>
        <taxon>Flagellimonas</taxon>
    </lineage>
</organism>
<feature type="chain" id="PRO_5041313790" description="Flavodoxin-like domain-containing protein" evidence="1">
    <location>
        <begin position="20"/>
        <end position="197"/>
    </location>
</feature>
<dbReference type="EMBL" id="AP027268">
    <property type="protein sequence ID" value="BDW93630.1"/>
    <property type="molecule type" value="Genomic_DNA"/>
</dbReference>
<dbReference type="PROSITE" id="PS50902">
    <property type="entry name" value="FLAVODOXIN_LIKE"/>
    <property type="match status" value="1"/>
</dbReference>
<dbReference type="InterPro" id="IPR029039">
    <property type="entry name" value="Flavoprotein-like_sf"/>
</dbReference>
<keyword evidence="1" id="KW-0732">Signal</keyword>
<dbReference type="Gene3D" id="3.40.50.360">
    <property type="match status" value="1"/>
</dbReference>
<evidence type="ECO:0000313" key="4">
    <source>
        <dbReference type="Proteomes" id="UP001330184"/>
    </source>
</evidence>
<dbReference type="PANTHER" id="PTHR39201:SF1">
    <property type="entry name" value="FLAVODOXIN-LIKE DOMAIN-CONTAINING PROTEIN"/>
    <property type="match status" value="1"/>
</dbReference>
<evidence type="ECO:0000313" key="3">
    <source>
        <dbReference type="EMBL" id="BDW93630.1"/>
    </source>
</evidence>